<dbReference type="GO" id="GO:0003964">
    <property type="term" value="F:RNA-directed DNA polymerase activity"/>
    <property type="evidence" value="ECO:0007669"/>
    <property type="project" value="UniProtKB-KW"/>
</dbReference>
<dbReference type="EMBL" id="CCYD01001204">
    <property type="protein sequence ID" value="CEG44454.1"/>
    <property type="molecule type" value="Genomic_DNA"/>
</dbReference>
<dbReference type="PANTHER" id="PTHR11439">
    <property type="entry name" value="GAG-POL-RELATED RETROTRANSPOSON"/>
    <property type="match status" value="1"/>
</dbReference>
<evidence type="ECO:0000313" key="2">
    <source>
        <dbReference type="Proteomes" id="UP000054928"/>
    </source>
</evidence>
<dbReference type="PANTHER" id="PTHR11439:SF440">
    <property type="entry name" value="INTEGRASE CATALYTIC DOMAIN-CONTAINING PROTEIN"/>
    <property type="match status" value="1"/>
</dbReference>
<dbReference type="OMA" id="KLEGECW"/>
<accession>A0A0P1AVE1</accession>
<dbReference type="GeneID" id="36395873"/>
<sequence length="170" mass="19173">MMRLDMRTNTNRNEQIALESYSDADFAADKRDRKSLTGAIVLLNGMFVSWAAKKQGDVSFSTMEAEFVAASETARELLGIEKMLKEEGLTSTQPMSMHVDNEATIRQIEGKTSFLKAKHIDVRLTFVIDFACRGVVEMRYVRFVLMLADLLAKALDQHNLAELRPLVGLR</sequence>
<name>A0A0P1AVE1_PLAHL</name>
<keyword evidence="1" id="KW-0695">RNA-directed DNA polymerase</keyword>
<dbReference type="OrthoDB" id="8188638at2759"/>
<proteinExistence type="predicted"/>
<keyword evidence="1" id="KW-0808">Transferase</keyword>
<reference evidence="2" key="1">
    <citation type="submission" date="2014-09" db="EMBL/GenBank/DDBJ databases">
        <authorList>
            <person name="Sharma Rahul"/>
            <person name="Thines Marco"/>
        </authorList>
    </citation>
    <scope>NUCLEOTIDE SEQUENCE [LARGE SCALE GENOMIC DNA]</scope>
</reference>
<dbReference type="AlphaFoldDB" id="A0A0P1AVE1"/>
<dbReference type="STRING" id="4781.A0A0P1AVE1"/>
<dbReference type="RefSeq" id="XP_024580823.1">
    <property type="nucleotide sequence ID" value="XM_024730557.1"/>
</dbReference>
<dbReference type="Proteomes" id="UP000054928">
    <property type="component" value="Unassembled WGS sequence"/>
</dbReference>
<organism evidence="1 2">
    <name type="scientific">Plasmopara halstedii</name>
    <name type="common">Downy mildew of sunflower</name>
    <dbReference type="NCBI Taxonomy" id="4781"/>
    <lineage>
        <taxon>Eukaryota</taxon>
        <taxon>Sar</taxon>
        <taxon>Stramenopiles</taxon>
        <taxon>Oomycota</taxon>
        <taxon>Peronosporomycetes</taxon>
        <taxon>Peronosporales</taxon>
        <taxon>Peronosporaceae</taxon>
        <taxon>Plasmopara</taxon>
    </lineage>
</organism>
<protein>
    <submittedName>
        <fullName evidence="1">FOG: Transposon-encoded proteins with TYA, reverse transcriptase, integrase domains in various combinations</fullName>
    </submittedName>
</protein>
<dbReference type="CDD" id="cd09272">
    <property type="entry name" value="RNase_HI_RT_Ty1"/>
    <property type="match status" value="1"/>
</dbReference>
<keyword evidence="1" id="KW-0548">Nucleotidyltransferase</keyword>
<evidence type="ECO:0000313" key="1">
    <source>
        <dbReference type="EMBL" id="CEG44454.1"/>
    </source>
</evidence>
<keyword evidence="2" id="KW-1185">Reference proteome</keyword>